<dbReference type="SUPFAM" id="SSF52058">
    <property type="entry name" value="L domain-like"/>
    <property type="match status" value="2"/>
</dbReference>
<feature type="compositionally biased region" description="Low complexity" evidence="23">
    <location>
        <begin position="519"/>
        <end position="536"/>
    </location>
</feature>
<evidence type="ECO:0000313" key="25">
    <source>
        <dbReference type="EMBL" id="KAF4110949.1"/>
    </source>
</evidence>
<feature type="domain" description="PDZ" evidence="24">
    <location>
        <begin position="1009"/>
        <end position="1098"/>
    </location>
</feature>
<organism evidence="25 26">
    <name type="scientific">Onychostoma macrolepis</name>
    <dbReference type="NCBI Taxonomy" id="369639"/>
    <lineage>
        <taxon>Eukaryota</taxon>
        <taxon>Metazoa</taxon>
        <taxon>Chordata</taxon>
        <taxon>Craniata</taxon>
        <taxon>Vertebrata</taxon>
        <taxon>Euteleostomi</taxon>
        <taxon>Actinopterygii</taxon>
        <taxon>Neopterygii</taxon>
        <taxon>Teleostei</taxon>
        <taxon>Ostariophysi</taxon>
        <taxon>Cypriniformes</taxon>
        <taxon>Cyprinidae</taxon>
        <taxon>Acrossocheilinae</taxon>
        <taxon>Onychostoma</taxon>
    </lineage>
</organism>
<keyword evidence="8" id="KW-0597">Phosphoprotein</keyword>
<keyword evidence="26" id="KW-1185">Reference proteome</keyword>
<feature type="region of interest" description="Disordered" evidence="23">
    <location>
        <begin position="1640"/>
        <end position="1685"/>
    </location>
</feature>
<feature type="coiled-coil region" evidence="22">
    <location>
        <begin position="1258"/>
        <end position="1285"/>
    </location>
</feature>
<dbReference type="Pfam" id="PF13855">
    <property type="entry name" value="LRR_8"/>
    <property type="match status" value="1"/>
</dbReference>
<dbReference type="InterPro" id="IPR050614">
    <property type="entry name" value="Synaptic_Scaffolding_LAP-MAGUK"/>
</dbReference>
<dbReference type="FunFam" id="2.30.42.10:FF:000041">
    <property type="entry name" value="protein scribble homolog isoform X1"/>
    <property type="match status" value="1"/>
</dbReference>
<dbReference type="Gene3D" id="2.30.42.10">
    <property type="match status" value="4"/>
</dbReference>
<dbReference type="CDD" id="cd06704">
    <property type="entry name" value="PDZ1_Scribble-like"/>
    <property type="match status" value="1"/>
</dbReference>
<dbReference type="SUPFAM" id="SSF50156">
    <property type="entry name" value="PDZ domain-like"/>
    <property type="match status" value="4"/>
</dbReference>
<gene>
    <name evidence="25" type="ORF">G5714_007980</name>
</gene>
<evidence type="ECO:0000256" key="9">
    <source>
        <dbReference type="ARBA" id="ARBA00022614"/>
    </source>
</evidence>
<feature type="region of interest" description="Disordered" evidence="23">
    <location>
        <begin position="1582"/>
        <end position="1603"/>
    </location>
</feature>
<keyword evidence="11" id="KW-0221">Differentiation</keyword>
<evidence type="ECO:0000256" key="14">
    <source>
        <dbReference type="ARBA" id="ARBA00023054"/>
    </source>
</evidence>
<keyword evidence="6" id="KW-1003">Cell membrane</keyword>
<keyword evidence="5" id="KW-0217">Developmental protein</keyword>
<dbReference type="CDD" id="cd06702">
    <property type="entry name" value="PDZ3_Scribble-like"/>
    <property type="match status" value="1"/>
</dbReference>
<evidence type="ECO:0000256" key="6">
    <source>
        <dbReference type="ARBA" id="ARBA00022475"/>
    </source>
</evidence>
<dbReference type="SMART" id="SM00228">
    <property type="entry name" value="PDZ"/>
    <property type="match status" value="4"/>
</dbReference>
<comment type="caution">
    <text evidence="25">The sequence shown here is derived from an EMBL/GenBank/DDBJ whole genome shotgun (WGS) entry which is preliminary data.</text>
</comment>
<dbReference type="GO" id="GO:0045197">
    <property type="term" value="P:establishment or maintenance of epithelial cell apical/basal polarity"/>
    <property type="evidence" value="ECO:0007669"/>
    <property type="project" value="TreeGrafter"/>
</dbReference>
<dbReference type="GO" id="GO:0098609">
    <property type="term" value="P:cell-cell adhesion"/>
    <property type="evidence" value="ECO:0007669"/>
    <property type="project" value="TreeGrafter"/>
</dbReference>
<evidence type="ECO:0000256" key="3">
    <source>
        <dbReference type="ARBA" id="ARBA00004510"/>
    </source>
</evidence>
<evidence type="ECO:0000256" key="21">
    <source>
        <dbReference type="ARBA" id="ARBA00072775"/>
    </source>
</evidence>
<dbReference type="FunFam" id="2.30.42.10:FF:000114">
    <property type="entry name" value="protein scribble homolog isoform X1"/>
    <property type="match status" value="1"/>
</dbReference>
<feature type="compositionally biased region" description="Acidic residues" evidence="23">
    <location>
        <begin position="585"/>
        <end position="603"/>
    </location>
</feature>
<evidence type="ECO:0000313" key="26">
    <source>
        <dbReference type="Proteomes" id="UP000579812"/>
    </source>
</evidence>
<dbReference type="GO" id="GO:0014069">
    <property type="term" value="C:postsynaptic density"/>
    <property type="evidence" value="ECO:0007669"/>
    <property type="project" value="TreeGrafter"/>
</dbReference>
<evidence type="ECO:0000256" key="8">
    <source>
        <dbReference type="ARBA" id="ARBA00022553"/>
    </source>
</evidence>
<dbReference type="Pfam" id="PF23598">
    <property type="entry name" value="LRR_14"/>
    <property type="match status" value="1"/>
</dbReference>
<feature type="compositionally biased region" description="Basic and acidic residues" evidence="23">
    <location>
        <begin position="575"/>
        <end position="584"/>
    </location>
</feature>
<feature type="compositionally biased region" description="Polar residues" evidence="23">
    <location>
        <begin position="1369"/>
        <end position="1380"/>
    </location>
</feature>
<feature type="domain" description="PDZ" evidence="24">
    <location>
        <begin position="736"/>
        <end position="823"/>
    </location>
</feature>
<evidence type="ECO:0000256" key="12">
    <source>
        <dbReference type="ARBA" id="ARBA00022949"/>
    </source>
</evidence>
<evidence type="ECO:0000256" key="16">
    <source>
        <dbReference type="ARBA" id="ARBA00023139"/>
    </source>
</evidence>
<name>A0A7J6CUC5_9TELE</name>
<dbReference type="FunFam" id="3.80.10.10:FF:000064">
    <property type="entry name" value="Scribbled planar cell polarity protein"/>
    <property type="match status" value="1"/>
</dbReference>
<dbReference type="GO" id="GO:0098968">
    <property type="term" value="P:neurotransmitter receptor transport postsynaptic membrane to endosome"/>
    <property type="evidence" value="ECO:0007669"/>
    <property type="project" value="TreeGrafter"/>
</dbReference>
<feature type="region of interest" description="Disordered" evidence="23">
    <location>
        <begin position="649"/>
        <end position="687"/>
    </location>
</feature>
<feature type="compositionally biased region" description="Polar residues" evidence="23">
    <location>
        <begin position="1304"/>
        <end position="1315"/>
    </location>
</feature>
<protein>
    <recommendedName>
        <fullName evidence="21">Protein scribble homolog</fullName>
    </recommendedName>
</protein>
<feature type="compositionally biased region" description="Basic and acidic residues" evidence="23">
    <location>
        <begin position="614"/>
        <end position="625"/>
    </location>
</feature>
<dbReference type="FunFam" id="3.80.10.10:FF:000036">
    <property type="entry name" value="protein scribble homolog isoform X1"/>
    <property type="match status" value="1"/>
</dbReference>
<accession>A0A7J6CUC5</accession>
<evidence type="ECO:0000256" key="19">
    <source>
        <dbReference type="ARBA" id="ARBA00034106"/>
    </source>
</evidence>
<keyword evidence="16" id="KW-0564">Palmitate</keyword>
<evidence type="ECO:0000256" key="20">
    <source>
        <dbReference type="ARBA" id="ARBA00034110"/>
    </source>
</evidence>
<dbReference type="GO" id="GO:0098887">
    <property type="term" value="P:neurotransmitter receptor transport, endosome to postsynaptic membrane"/>
    <property type="evidence" value="ECO:0007669"/>
    <property type="project" value="TreeGrafter"/>
</dbReference>
<dbReference type="GO" id="GO:0005912">
    <property type="term" value="C:adherens junction"/>
    <property type="evidence" value="ECO:0007669"/>
    <property type="project" value="UniProtKB-SubCell"/>
</dbReference>
<evidence type="ECO:0000256" key="1">
    <source>
        <dbReference type="ARBA" id="ARBA00004202"/>
    </source>
</evidence>
<keyword evidence="18" id="KW-0449">Lipoprotein</keyword>
<proteinExistence type="predicted"/>
<dbReference type="CDD" id="cd06703">
    <property type="entry name" value="PDZ2_Scribble-like"/>
    <property type="match status" value="1"/>
</dbReference>
<dbReference type="FunFam" id="3.80.10.10:FF:000072">
    <property type="entry name" value="protein scribble homolog isoform X1"/>
    <property type="match status" value="1"/>
</dbReference>
<feature type="domain" description="PDZ" evidence="24">
    <location>
        <begin position="872"/>
        <end position="960"/>
    </location>
</feature>
<evidence type="ECO:0000256" key="18">
    <source>
        <dbReference type="ARBA" id="ARBA00023288"/>
    </source>
</evidence>
<dbReference type="GO" id="GO:0005737">
    <property type="term" value="C:cytoplasm"/>
    <property type="evidence" value="ECO:0007669"/>
    <property type="project" value="UniProtKB-SubCell"/>
</dbReference>
<keyword evidence="12" id="KW-0965">Cell junction</keyword>
<feature type="compositionally biased region" description="Basic and acidic residues" evidence="23">
    <location>
        <begin position="1642"/>
        <end position="1651"/>
    </location>
</feature>
<keyword evidence="14 22" id="KW-0175">Coiled coil</keyword>
<comment type="subcellular location">
    <subcellularLocation>
        <location evidence="4">Cell junction</location>
        <location evidence="4">Adherens junction</location>
    </subcellularLocation>
    <subcellularLocation>
        <location evidence="1">Cell membrane</location>
        <topology evidence="1">Peripheral membrane protein</topology>
    </subcellularLocation>
    <subcellularLocation>
        <location evidence="3">Cell projection</location>
        <location evidence="3">Lamellipodium</location>
    </subcellularLocation>
    <subcellularLocation>
        <location evidence="2">Cytoplasm</location>
    </subcellularLocation>
    <subcellularLocation>
        <location evidence="20">Postsynapse</location>
    </subcellularLocation>
    <subcellularLocation>
        <location evidence="19">Presynapse</location>
    </subcellularLocation>
</comment>
<feature type="compositionally biased region" description="Polar residues" evidence="23">
    <location>
        <begin position="1387"/>
        <end position="1416"/>
    </location>
</feature>
<dbReference type="SMART" id="SM00364">
    <property type="entry name" value="LRR_BAC"/>
    <property type="match status" value="13"/>
</dbReference>
<feature type="region of interest" description="Disordered" evidence="23">
    <location>
        <begin position="961"/>
        <end position="999"/>
    </location>
</feature>
<feature type="region of interest" description="Disordered" evidence="23">
    <location>
        <begin position="496"/>
        <end position="625"/>
    </location>
</feature>
<evidence type="ECO:0000256" key="22">
    <source>
        <dbReference type="SAM" id="Coils"/>
    </source>
</evidence>
<keyword evidence="7" id="KW-0963">Cytoplasm</keyword>
<evidence type="ECO:0000256" key="7">
    <source>
        <dbReference type="ARBA" id="ARBA00022490"/>
    </source>
</evidence>
<dbReference type="InterPro" id="IPR036034">
    <property type="entry name" value="PDZ_sf"/>
</dbReference>
<feature type="compositionally biased region" description="Basic and acidic residues" evidence="23">
    <location>
        <begin position="1418"/>
        <end position="1428"/>
    </location>
</feature>
<dbReference type="Pfam" id="PF00595">
    <property type="entry name" value="PDZ"/>
    <property type="match status" value="4"/>
</dbReference>
<dbReference type="InterPro" id="IPR032675">
    <property type="entry name" value="LRR_dom_sf"/>
</dbReference>
<evidence type="ECO:0000256" key="17">
    <source>
        <dbReference type="ARBA" id="ARBA00023273"/>
    </source>
</evidence>
<feature type="region of interest" description="Disordered" evidence="23">
    <location>
        <begin position="1304"/>
        <end position="1428"/>
    </location>
</feature>
<keyword evidence="9" id="KW-0433">Leucine-rich repeat</keyword>
<evidence type="ECO:0000256" key="11">
    <source>
        <dbReference type="ARBA" id="ARBA00022782"/>
    </source>
</evidence>
<dbReference type="SMART" id="SM00369">
    <property type="entry name" value="LRR_TYP"/>
    <property type="match status" value="14"/>
</dbReference>
<feature type="domain" description="PDZ" evidence="24">
    <location>
        <begin position="1105"/>
        <end position="1193"/>
    </location>
</feature>
<dbReference type="Proteomes" id="UP000579812">
    <property type="component" value="Unassembled WGS sequence"/>
</dbReference>
<evidence type="ECO:0000256" key="10">
    <source>
        <dbReference type="ARBA" id="ARBA00022737"/>
    </source>
</evidence>
<keyword evidence="15" id="KW-0472">Membrane</keyword>
<dbReference type="GO" id="GO:0030154">
    <property type="term" value="P:cell differentiation"/>
    <property type="evidence" value="ECO:0007669"/>
    <property type="project" value="UniProtKB-KW"/>
</dbReference>
<evidence type="ECO:0000256" key="4">
    <source>
        <dbReference type="ARBA" id="ARBA00004536"/>
    </source>
</evidence>
<dbReference type="InterPro" id="IPR055414">
    <property type="entry name" value="LRR_R13L4/SHOC2-like"/>
</dbReference>
<feature type="compositionally biased region" description="Basic and acidic residues" evidence="23">
    <location>
        <begin position="1316"/>
        <end position="1329"/>
    </location>
</feature>
<evidence type="ECO:0000256" key="15">
    <source>
        <dbReference type="ARBA" id="ARBA00023136"/>
    </source>
</evidence>
<evidence type="ECO:0000256" key="23">
    <source>
        <dbReference type="SAM" id="MobiDB-lite"/>
    </source>
</evidence>
<dbReference type="GO" id="GO:0030027">
    <property type="term" value="C:lamellipodium"/>
    <property type="evidence" value="ECO:0007669"/>
    <property type="project" value="UniProtKB-SubCell"/>
</dbReference>
<dbReference type="PANTHER" id="PTHR23119:SF57">
    <property type="entry name" value="PROTEIN SCRIBBLE HOMOLOG"/>
    <property type="match status" value="1"/>
</dbReference>
<dbReference type="FunFam" id="3.80.10.10:FF:000202">
    <property type="entry name" value="protein scribble homolog isoform X2"/>
    <property type="match status" value="1"/>
</dbReference>
<dbReference type="GO" id="GO:0045211">
    <property type="term" value="C:postsynaptic membrane"/>
    <property type="evidence" value="ECO:0007669"/>
    <property type="project" value="TreeGrafter"/>
</dbReference>
<dbReference type="GO" id="GO:0098793">
    <property type="term" value="C:presynapse"/>
    <property type="evidence" value="ECO:0007669"/>
    <property type="project" value="UniProtKB-SubCell"/>
</dbReference>
<dbReference type="InterPro" id="IPR001611">
    <property type="entry name" value="Leu-rich_rpt"/>
</dbReference>
<dbReference type="GO" id="GO:0043113">
    <property type="term" value="P:receptor clustering"/>
    <property type="evidence" value="ECO:0007669"/>
    <property type="project" value="TreeGrafter"/>
</dbReference>
<feature type="region of interest" description="Disordered" evidence="23">
    <location>
        <begin position="450"/>
        <end position="484"/>
    </location>
</feature>
<dbReference type="InterPro" id="IPR001478">
    <property type="entry name" value="PDZ"/>
</dbReference>
<evidence type="ECO:0000256" key="13">
    <source>
        <dbReference type="ARBA" id="ARBA00023018"/>
    </source>
</evidence>
<dbReference type="GO" id="GO:0016323">
    <property type="term" value="C:basolateral plasma membrane"/>
    <property type="evidence" value="ECO:0007669"/>
    <property type="project" value="TreeGrafter"/>
</dbReference>
<feature type="compositionally biased region" description="Basic and acidic residues" evidence="23">
    <location>
        <begin position="1582"/>
        <end position="1591"/>
    </location>
</feature>
<sequence length="1768" mass="194652">MLKCIPLWRCNRHVESVDKRHCSLTAVPDEIYRYNRSLEELLLDANQLRELPKPFFKLHNLRKLGLSDNEIQKLPPDVANFTQLVELDISRNDISEIPENIKFCQALEIADFSGNPLSRLPDGFTQLRGLAHLSLNDVSLQSLPNDIGNLSNLVTLELRENLLKSLPSSLSFLVKLEQLDLGCNVLEVLPDTLGALPNLRELWLDRNQLSSLPPELGNLRQLVCLDVSENRLSELPTEISGLIALTDLLLSENLLEVLPDSIGSLKKLSILKVNQNRLVHLTDSIGECENLTELMLTENLLQSLPRSLGKLKKLTNLNVDRNRLSSVPTELGGCVSLNVLSLRDNRLGKLPAELANATELHVLDVAGNRLQNLPFALANLNLKAMWLAENQSQPMLKFQTEDDERTGEKVLTCYLLPQQPSSSLENLLDRSADETWPTDTNLNRVSVIQFQDDSKHEEEDEETAADKRQGLQRRATPHPSELKVMKNVIEARRNEAYTAKPDEDLESPDSEEKRLSGLSNQSHDSQASSSTASATSQDEKRGVNSTGVEINDGQGQEEEELDEMEVEYTEPTVHFAEEPIIRGGDEEEDDENEDDDEDAERSDEDTRTPPFPAEKQRLIRKDTPHYKKHFKITKLPKPETVAALLQGYSHDGLSPTAHTPEDERDGEEEEEEEEDEEDEGGVTVNTPFQQRLEAAELEDSRLSQMNSSLQPVKGVSFDQVNNLLIEPARIEEEELTLTILRQTGGLGISIAGGKGSTPYKGDDEGIFISRVSEEGPAARAGVKVGDKLLEVNGVDLHGAEHHTAVEALRNSGAAVVMSVLRERMVEPENAITTTPLRPEDDYFPRERRSSGLPFLLDPASPAVSAGPTLQLATCLVRNDKGLGFSIAGGKGSTPYRVGDTGIFISRIAEGGAAHRDNILHVGDRVISINGVDMTEARHDQAVALLTGTSPTITLLVERDQTSAGGASPRTRPHSPPPPEPSDSPEQEEGDEQLGNHLNCPMEDEYPIEEVTLIKAGGPLGLSIVGGSDHASHPFGINEPGVFISKVIPNGLASQSGLRVGDRILEVNTIDLRHATHQEAVRALLSNKQEIRMLVRRDPSPPGMQEIVIHKQPGEKLGISIRGGAKGHAGNPFDPTDEGIFISKVSSSGAAARDGRLRVGMRILEVGNNSLLGMTHTEAVRVLRAAGDSLVMLVCDGFDPRNATGIEASPGVIANPFAAGIVRKNSMESISSVDRDLSPEEIDIMQKEVEMVRETSQWEREEMEKVERMRLEREEATRLLEEETENLSTGPLKLDYKTLAALPTTSLQKVNRSSPSEPHRIDSPVRDAAHSPHNSQSNIHFPSNANTKDNSSTKPGAIQPLSRVRPPVSPASQDGHSSPNPFQHGLSPINSQTTDLYSPWNNVSAKQPSPETPSSVGRDSPEQRSFRDRQKYFEIDVKQQTPDKPKPRISLVGEDDLKKMKEEEAKRIEQRAREYMLDDDEEDEEEDLAKQVADMKAHGKVILDGVEYKVESLGGHSSPSLRQCATPPSHCGSSGPSSVDGKGDSQRNSMEDSFRLEQRPNSMTGLIPVYPGESVAPIRTAKAERRHQDRLRMQSPELAVAMDKELSPAEKRALEAEKRAMWRAARMKSLEQDALKAQMVIAKSKEGKKRGTLDQLSESPSPAPTPSPTPMEDISPRAVTSPGRLSLSEKKFDYRQFAAIPSSKPVYDIQSPGAGDDVRFMDDASSNPVSVVDPEVPVATTSALEEMALYSNKRKLRQGRRSLEAPVPT</sequence>
<dbReference type="PANTHER" id="PTHR23119">
    <property type="entry name" value="DISCS LARGE"/>
    <property type="match status" value="1"/>
</dbReference>
<evidence type="ECO:0000256" key="2">
    <source>
        <dbReference type="ARBA" id="ARBA00004496"/>
    </source>
</evidence>
<dbReference type="FunFam" id="2.30.42.10:FF:000064">
    <property type="entry name" value="protein lap4 isoform X1"/>
    <property type="match status" value="1"/>
</dbReference>
<feature type="compositionally biased region" description="Acidic residues" evidence="23">
    <location>
        <begin position="662"/>
        <end position="680"/>
    </location>
</feature>
<feature type="compositionally biased region" description="Low complexity" evidence="23">
    <location>
        <begin position="1526"/>
        <end position="1537"/>
    </location>
</feature>
<dbReference type="GO" id="GO:0019901">
    <property type="term" value="F:protein kinase binding"/>
    <property type="evidence" value="ECO:0007669"/>
    <property type="project" value="TreeGrafter"/>
</dbReference>
<feature type="compositionally biased region" description="Acidic residues" evidence="23">
    <location>
        <begin position="982"/>
        <end position="991"/>
    </location>
</feature>
<feature type="compositionally biased region" description="Polar residues" evidence="23">
    <location>
        <begin position="1331"/>
        <end position="1353"/>
    </location>
</feature>
<dbReference type="PROSITE" id="PS50106">
    <property type="entry name" value="PDZ"/>
    <property type="match status" value="4"/>
</dbReference>
<dbReference type="EMBL" id="JAAMOB010000007">
    <property type="protein sequence ID" value="KAF4110949.1"/>
    <property type="molecule type" value="Genomic_DNA"/>
</dbReference>
<dbReference type="InterPro" id="IPR003591">
    <property type="entry name" value="Leu-rich_rpt_typical-subtyp"/>
</dbReference>
<dbReference type="Gene3D" id="3.80.10.10">
    <property type="entry name" value="Ribonuclease Inhibitor"/>
    <property type="match status" value="2"/>
</dbReference>
<keyword evidence="13" id="KW-0770">Synapse</keyword>
<reference evidence="25 26" key="1">
    <citation type="submission" date="2020-04" db="EMBL/GenBank/DDBJ databases">
        <title>Chromosome-level genome assembly of a cyprinid fish Onychostoma macrolepis by integration of Nanopore Sequencing, Bionano and Hi-C technology.</title>
        <authorList>
            <person name="Wang D."/>
        </authorList>
    </citation>
    <scope>NUCLEOTIDE SEQUENCE [LARGE SCALE GENOMIC DNA]</scope>
    <source>
        <strain evidence="25">SWU-2019</strain>
        <tissue evidence="25">Muscle</tissue>
    </source>
</reference>
<feature type="compositionally biased region" description="Acidic residues" evidence="23">
    <location>
        <begin position="555"/>
        <end position="568"/>
    </location>
</feature>
<feature type="region of interest" description="Disordered" evidence="23">
    <location>
        <begin position="1511"/>
        <end position="1569"/>
    </location>
</feature>
<feature type="compositionally biased region" description="Basic and acidic residues" evidence="23">
    <location>
        <begin position="1540"/>
        <end position="1557"/>
    </location>
</feature>
<evidence type="ECO:0000259" key="24">
    <source>
        <dbReference type="PROSITE" id="PS50106"/>
    </source>
</evidence>
<dbReference type="FunFam" id="2.30.42.10:FF:000074">
    <property type="entry name" value="protein scribble homolog isoform X2"/>
    <property type="match status" value="1"/>
</dbReference>
<dbReference type="CDD" id="cd06701">
    <property type="entry name" value="PDZ4_Scribble-like"/>
    <property type="match status" value="1"/>
</dbReference>
<keyword evidence="17" id="KW-0966">Cell projection</keyword>
<keyword evidence="10" id="KW-0677">Repeat</keyword>
<dbReference type="PROSITE" id="PS51450">
    <property type="entry name" value="LRR"/>
    <property type="match status" value="4"/>
</dbReference>
<evidence type="ECO:0000256" key="5">
    <source>
        <dbReference type="ARBA" id="ARBA00022473"/>
    </source>
</evidence>